<protein>
    <submittedName>
        <fullName evidence="1">Uncharacterized protein</fullName>
    </submittedName>
</protein>
<gene>
    <name evidence="1" type="ORF">EHAR0213_LOCUS3334</name>
</gene>
<proteinExistence type="predicted"/>
<evidence type="ECO:0000313" key="1">
    <source>
        <dbReference type="EMBL" id="CAE0344427.1"/>
    </source>
</evidence>
<reference evidence="1" key="1">
    <citation type="submission" date="2021-01" db="EMBL/GenBank/DDBJ databases">
        <authorList>
            <person name="Corre E."/>
            <person name="Pelletier E."/>
            <person name="Niang G."/>
            <person name="Scheremetjew M."/>
            <person name="Finn R."/>
            <person name="Kale V."/>
            <person name="Holt S."/>
            <person name="Cochrane G."/>
            <person name="Meng A."/>
            <person name="Brown T."/>
            <person name="Cohen L."/>
        </authorList>
    </citation>
    <scope>NUCLEOTIDE SEQUENCE</scope>
    <source>
        <strain evidence="1">FSP1.4</strain>
    </source>
</reference>
<sequence length="174" mass="20000">MNIKTEGMYVYNKFEPDKSPIVEEEIEKETKENNVYTPLLPNLGLIPEENFGVSNQNLFNSFNTFNSSHVKDDQSFLDGSFNTMLNLNTELNEAQKDLVKNLKEDLEPHKLPNNLFKFRICYPAHGQMICKQHIVDLSSIKVVGSSQTSLGKIFTPKKSYLDYMLENLDTVEEK</sequence>
<dbReference type="AlphaFoldDB" id="A0A7S3J4X1"/>
<name>A0A7S3J4X1_9SPIT</name>
<accession>A0A7S3J4X1</accession>
<organism evidence="1">
    <name type="scientific">Euplotes harpa</name>
    <dbReference type="NCBI Taxonomy" id="151035"/>
    <lineage>
        <taxon>Eukaryota</taxon>
        <taxon>Sar</taxon>
        <taxon>Alveolata</taxon>
        <taxon>Ciliophora</taxon>
        <taxon>Intramacronucleata</taxon>
        <taxon>Spirotrichea</taxon>
        <taxon>Hypotrichia</taxon>
        <taxon>Euplotida</taxon>
        <taxon>Euplotidae</taxon>
        <taxon>Euplotes</taxon>
    </lineage>
</organism>
<dbReference type="EMBL" id="HBII01007503">
    <property type="protein sequence ID" value="CAE0344427.1"/>
    <property type="molecule type" value="Transcribed_RNA"/>
</dbReference>